<feature type="domain" description="LysM" evidence="1">
    <location>
        <begin position="2"/>
        <end position="47"/>
    </location>
</feature>
<dbReference type="SUPFAM" id="SSF54106">
    <property type="entry name" value="LysM domain"/>
    <property type="match status" value="1"/>
</dbReference>
<dbReference type="EMBL" id="MSFI01000009">
    <property type="protein sequence ID" value="OMP67560.1"/>
    <property type="molecule type" value="Genomic_DNA"/>
</dbReference>
<protein>
    <recommendedName>
        <fullName evidence="1">LysM domain-containing protein</fullName>
    </recommendedName>
</protein>
<dbReference type="AlphaFoldDB" id="A0A1V2A9F4"/>
<accession>A0A1V2A9F4</accession>
<dbReference type="Pfam" id="PF01476">
    <property type="entry name" value="LysM"/>
    <property type="match status" value="1"/>
</dbReference>
<dbReference type="CDD" id="cd00118">
    <property type="entry name" value="LysM"/>
    <property type="match status" value="1"/>
</dbReference>
<reference evidence="2 3" key="1">
    <citation type="submission" date="2016-12" db="EMBL/GenBank/DDBJ databases">
        <title>Domibacillus sp. SAB 38T whole genome sequencing.</title>
        <authorList>
            <person name="Verma A."/>
            <person name="Ojha A.K."/>
            <person name="Krishnamurthi S."/>
        </authorList>
    </citation>
    <scope>NUCLEOTIDE SEQUENCE [LARGE SCALE GENOMIC DNA]</scope>
    <source>
        <strain evidence="2 3">SAB 38</strain>
    </source>
</reference>
<dbReference type="STRING" id="1714355.BTO28_06335"/>
<dbReference type="Proteomes" id="UP000188613">
    <property type="component" value="Unassembled WGS sequence"/>
</dbReference>
<dbReference type="InterPro" id="IPR036779">
    <property type="entry name" value="LysM_dom_sf"/>
</dbReference>
<sequence length="196" mass="22884">MKIHIVQRGDTLQSISEKHRVSVEEVKKLNAHLANPEMIVPGMKIKLPDSAGHKISDHPYADKKPVPYPPNMEMEMEEMGEMKEKEMKEMKERPMPVPPMQPPPIQLPPMQEQEAMPEQWMTQPVPAPTPVEHEMMMMPIHQIPCFFYPIPCPVPYPMHHMMPYMPEVEAEREEEAEEMKEHAWPHMKPQCPCCHK</sequence>
<dbReference type="OrthoDB" id="2033517at2"/>
<dbReference type="RefSeq" id="WP_076764693.1">
    <property type="nucleotide sequence ID" value="NZ_MSFI01000009.1"/>
</dbReference>
<dbReference type="SMART" id="SM00257">
    <property type="entry name" value="LysM"/>
    <property type="match status" value="1"/>
</dbReference>
<dbReference type="InterPro" id="IPR018392">
    <property type="entry name" value="LysM"/>
</dbReference>
<proteinExistence type="predicted"/>
<name>A0A1V2A9F4_9BACI</name>
<dbReference type="Gene3D" id="3.10.350.10">
    <property type="entry name" value="LysM domain"/>
    <property type="match status" value="1"/>
</dbReference>
<comment type="caution">
    <text evidence="2">The sequence shown here is derived from an EMBL/GenBank/DDBJ whole genome shotgun (WGS) entry which is preliminary data.</text>
</comment>
<gene>
    <name evidence="2" type="ORF">BTO28_06335</name>
</gene>
<dbReference type="PROSITE" id="PS51782">
    <property type="entry name" value="LYSM"/>
    <property type="match status" value="1"/>
</dbReference>
<keyword evidence="3" id="KW-1185">Reference proteome</keyword>
<evidence type="ECO:0000313" key="2">
    <source>
        <dbReference type="EMBL" id="OMP67560.1"/>
    </source>
</evidence>
<evidence type="ECO:0000259" key="1">
    <source>
        <dbReference type="PROSITE" id="PS51782"/>
    </source>
</evidence>
<evidence type="ECO:0000313" key="3">
    <source>
        <dbReference type="Proteomes" id="UP000188613"/>
    </source>
</evidence>
<organism evidence="2 3">
    <name type="scientific">Domibacillus epiphyticus</name>
    <dbReference type="NCBI Taxonomy" id="1714355"/>
    <lineage>
        <taxon>Bacteria</taxon>
        <taxon>Bacillati</taxon>
        <taxon>Bacillota</taxon>
        <taxon>Bacilli</taxon>
        <taxon>Bacillales</taxon>
        <taxon>Bacillaceae</taxon>
        <taxon>Domibacillus</taxon>
    </lineage>
</organism>